<dbReference type="Pfam" id="PF00725">
    <property type="entry name" value="3HCDH"/>
    <property type="match status" value="1"/>
</dbReference>
<dbReference type="InterPro" id="IPR036291">
    <property type="entry name" value="NAD(P)-bd_dom_sf"/>
</dbReference>
<dbReference type="Pfam" id="PF02737">
    <property type="entry name" value="3HCDH_N"/>
    <property type="match status" value="1"/>
</dbReference>
<keyword evidence="3" id="KW-0276">Fatty acid metabolism</keyword>
<dbReference type="STRING" id="561061.SAMN05660862_3043"/>
<dbReference type="Gene3D" id="1.10.1040.50">
    <property type="match status" value="1"/>
</dbReference>
<dbReference type="InterPro" id="IPR001753">
    <property type="entry name" value="Enoyl-CoA_hydra/iso"/>
</dbReference>
<dbReference type="SUPFAM" id="SSF52096">
    <property type="entry name" value="ClpP/crotonase"/>
    <property type="match status" value="1"/>
</dbReference>
<keyword evidence="9" id="KW-0511">Multifunctional enzyme</keyword>
<dbReference type="InterPro" id="IPR050136">
    <property type="entry name" value="FA_oxidation_alpha_subunit"/>
</dbReference>
<evidence type="ECO:0000256" key="9">
    <source>
        <dbReference type="ARBA" id="ARBA00023268"/>
    </source>
</evidence>
<dbReference type="SUPFAM" id="SSF48179">
    <property type="entry name" value="6-phosphogluconate dehydrogenase C-terminal domain-like"/>
    <property type="match status" value="2"/>
</dbReference>
<name>A0A1X7KPY3_9SPHI</name>
<keyword evidence="6" id="KW-0520">NAD</keyword>
<dbReference type="InterPro" id="IPR008927">
    <property type="entry name" value="6-PGluconate_DH-like_C_sf"/>
</dbReference>
<evidence type="ECO:0000256" key="1">
    <source>
        <dbReference type="ARBA" id="ARBA00005005"/>
    </source>
</evidence>
<gene>
    <name evidence="13" type="ORF">SAMN05660862_3043</name>
</gene>
<comment type="pathway">
    <text evidence="1">Lipid metabolism; fatty acid beta-oxidation.</text>
</comment>
<keyword evidence="4" id="KW-0442">Lipid degradation</keyword>
<dbReference type="GO" id="GO:0016509">
    <property type="term" value="F:long-chain (3S)-3-hydroxyacyl-CoA dehydrogenase (NAD+) activity"/>
    <property type="evidence" value="ECO:0007669"/>
    <property type="project" value="TreeGrafter"/>
</dbReference>
<dbReference type="Pfam" id="PF00378">
    <property type="entry name" value="ECH_1"/>
    <property type="match status" value="1"/>
</dbReference>
<reference evidence="13 14" key="1">
    <citation type="submission" date="2017-04" db="EMBL/GenBank/DDBJ databases">
        <authorList>
            <person name="Afonso C.L."/>
            <person name="Miller P.J."/>
            <person name="Scott M.A."/>
            <person name="Spackman E."/>
            <person name="Goraichik I."/>
            <person name="Dimitrov K.M."/>
            <person name="Suarez D.L."/>
            <person name="Swayne D.E."/>
        </authorList>
    </citation>
    <scope>NUCLEOTIDE SEQUENCE [LARGE SCALE GENOMIC DNA]</scope>
    <source>
        <strain evidence="13 14">DSM 22418</strain>
    </source>
</reference>
<dbReference type="InterPro" id="IPR029045">
    <property type="entry name" value="ClpP/crotonase-like_dom_sf"/>
</dbReference>
<dbReference type="GO" id="GO:0070403">
    <property type="term" value="F:NAD+ binding"/>
    <property type="evidence" value="ECO:0007669"/>
    <property type="project" value="InterPro"/>
</dbReference>
<dbReference type="RefSeq" id="WP_159451857.1">
    <property type="nucleotide sequence ID" value="NZ_FXAU01000006.1"/>
</dbReference>
<protein>
    <submittedName>
        <fullName evidence="13">3-hydroxyacyl-CoA dehydrogenase / enoyl-CoA hydratase / 3-hydroxybutyryl-CoA epimerase</fullName>
    </submittedName>
</protein>
<dbReference type="Gene3D" id="3.40.50.720">
    <property type="entry name" value="NAD(P)-binding Rossmann-like Domain"/>
    <property type="match status" value="1"/>
</dbReference>
<evidence type="ECO:0000256" key="3">
    <source>
        <dbReference type="ARBA" id="ARBA00022832"/>
    </source>
</evidence>
<dbReference type="EMBL" id="FXAU01000006">
    <property type="protein sequence ID" value="SMG42778.1"/>
    <property type="molecule type" value="Genomic_DNA"/>
</dbReference>
<comment type="catalytic activity">
    <reaction evidence="10">
        <text>a (3S)-3-hydroxyacyl-CoA + NAD(+) = a 3-oxoacyl-CoA + NADH + H(+)</text>
        <dbReference type="Rhea" id="RHEA:22432"/>
        <dbReference type="ChEBI" id="CHEBI:15378"/>
        <dbReference type="ChEBI" id="CHEBI:57318"/>
        <dbReference type="ChEBI" id="CHEBI:57540"/>
        <dbReference type="ChEBI" id="CHEBI:57945"/>
        <dbReference type="ChEBI" id="CHEBI:90726"/>
        <dbReference type="EC" id="1.1.1.35"/>
    </reaction>
</comment>
<feature type="domain" description="3-hydroxyacyl-CoA dehydrogenase C-terminal" evidence="11">
    <location>
        <begin position="496"/>
        <end position="589"/>
    </location>
</feature>
<keyword evidence="8" id="KW-0456">Lyase</keyword>
<dbReference type="Gene3D" id="3.90.226.10">
    <property type="entry name" value="2-enoyl-CoA Hydratase, Chain A, domain 1"/>
    <property type="match status" value="1"/>
</dbReference>
<evidence type="ECO:0000313" key="13">
    <source>
        <dbReference type="EMBL" id="SMG42778.1"/>
    </source>
</evidence>
<evidence type="ECO:0000256" key="10">
    <source>
        <dbReference type="ARBA" id="ARBA00049556"/>
    </source>
</evidence>
<accession>A0A1X7KPY3</accession>
<evidence type="ECO:0000313" key="14">
    <source>
        <dbReference type="Proteomes" id="UP000192980"/>
    </source>
</evidence>
<dbReference type="FunFam" id="3.40.50.720:FF:000009">
    <property type="entry name" value="Fatty oxidation complex, alpha subunit"/>
    <property type="match status" value="1"/>
</dbReference>
<dbReference type="SUPFAM" id="SSF51735">
    <property type="entry name" value="NAD(P)-binding Rossmann-fold domains"/>
    <property type="match status" value="1"/>
</dbReference>
<dbReference type="InterPro" id="IPR006108">
    <property type="entry name" value="3HC_DH_C"/>
</dbReference>
<proteinExistence type="inferred from homology"/>
<dbReference type="GO" id="GO:0006635">
    <property type="term" value="P:fatty acid beta-oxidation"/>
    <property type="evidence" value="ECO:0007669"/>
    <property type="project" value="UniProtKB-UniPathway"/>
</dbReference>
<keyword evidence="14" id="KW-1185">Reference proteome</keyword>
<dbReference type="PANTHER" id="PTHR43612:SF3">
    <property type="entry name" value="TRIFUNCTIONAL ENZYME SUBUNIT ALPHA, MITOCHONDRIAL"/>
    <property type="match status" value="1"/>
</dbReference>
<dbReference type="AlphaFoldDB" id="A0A1X7KPY3"/>
<dbReference type="UniPathway" id="UPA00659"/>
<dbReference type="PANTHER" id="PTHR43612">
    <property type="entry name" value="TRIFUNCTIONAL ENZYME SUBUNIT ALPHA"/>
    <property type="match status" value="1"/>
</dbReference>
<sequence length="716" mass="79069">MTTENIFFKTEILPQGIAWIKVDMAGYPTNLFTLEFQKTYLQTVNALLNRADIKGLILTSARKDFMAGADVGELLRIQNTPNLILEHLQTLHRGILANEAIQKPMVSIISGHALGGGFELALTTHHRIATAGRYKIGLPEASLGLFPGAGGTIKLSKMLGIEKAAPILLKGTTFSPKDALTAGLIHDLVEYPEIAFEDAVAWILTHPNVIQPWNMSSENKGLRSPAEHMTMTASIGNLRKATHGNYPGLNYCLAAIHDGVDLPIERALDIEARYFIKTLLSKEAKSMIRTNFFGINQAKKGKNRTNGTLTTPIQKLGILGAGMMGAGIAYVAAKAGIDVILKDISITQAEKGKVYAEQTTHRALTLGRTTRDKADQLLDHIKPTDSYAYLADCDLIIEAVFEDPKLKKLVTHEAEVFLHEKGFFASNTSSLPITKLAKASIHPERFIGIHFFSPVDRMPLIEIIKGEKTNQETLARAVDFANQLGKVPIVVNDSPGFFTSRIFGKYNLEAVNMLLEGVSPIVLENVAKRAGLAVGPLAVMDEISLDLMADVLQQNEQRTPVEEQMLELIEWMVRAGRKGKKAGKGFYDYPEGQRKTIWQHPYSSEISMEISTADIQKRLMHIQALDSYRCLEEGVLESTMDGDIGSVLGLGFAPQTGGVFSYIDQIGLPAFIADCRRFRQYGEQWEVPKSLLKLAQRGFTFYTGLRENDRDNNKTE</sequence>
<evidence type="ECO:0000256" key="8">
    <source>
        <dbReference type="ARBA" id="ARBA00023239"/>
    </source>
</evidence>
<evidence type="ECO:0000259" key="11">
    <source>
        <dbReference type="Pfam" id="PF00725"/>
    </source>
</evidence>
<dbReference type="InterPro" id="IPR006176">
    <property type="entry name" value="3-OHacyl-CoA_DH_NAD-bd"/>
</dbReference>
<evidence type="ECO:0000259" key="12">
    <source>
        <dbReference type="Pfam" id="PF02737"/>
    </source>
</evidence>
<feature type="domain" description="3-hydroxyacyl-CoA dehydrogenase NAD binding" evidence="12">
    <location>
        <begin position="315"/>
        <end position="493"/>
    </location>
</feature>
<dbReference type="OrthoDB" id="9771883at2"/>
<evidence type="ECO:0000256" key="5">
    <source>
        <dbReference type="ARBA" id="ARBA00023002"/>
    </source>
</evidence>
<dbReference type="CDD" id="cd06558">
    <property type="entry name" value="crotonase-like"/>
    <property type="match status" value="1"/>
</dbReference>
<evidence type="ECO:0000256" key="2">
    <source>
        <dbReference type="ARBA" id="ARBA00007005"/>
    </source>
</evidence>
<evidence type="ECO:0000256" key="4">
    <source>
        <dbReference type="ARBA" id="ARBA00022963"/>
    </source>
</evidence>
<organism evidence="13 14">
    <name type="scientific">Sphingobacterium psychroaquaticum</name>
    <dbReference type="NCBI Taxonomy" id="561061"/>
    <lineage>
        <taxon>Bacteria</taxon>
        <taxon>Pseudomonadati</taxon>
        <taxon>Bacteroidota</taxon>
        <taxon>Sphingobacteriia</taxon>
        <taxon>Sphingobacteriales</taxon>
        <taxon>Sphingobacteriaceae</taxon>
        <taxon>Sphingobacterium</taxon>
    </lineage>
</organism>
<dbReference type="GO" id="GO:0004300">
    <property type="term" value="F:enoyl-CoA hydratase activity"/>
    <property type="evidence" value="ECO:0007669"/>
    <property type="project" value="TreeGrafter"/>
</dbReference>
<dbReference type="Proteomes" id="UP000192980">
    <property type="component" value="Unassembled WGS sequence"/>
</dbReference>
<keyword evidence="5" id="KW-0560">Oxidoreductase</keyword>
<evidence type="ECO:0000256" key="6">
    <source>
        <dbReference type="ARBA" id="ARBA00023027"/>
    </source>
</evidence>
<evidence type="ECO:0000256" key="7">
    <source>
        <dbReference type="ARBA" id="ARBA00023098"/>
    </source>
</evidence>
<keyword evidence="7" id="KW-0443">Lipid metabolism</keyword>
<comment type="similarity">
    <text evidence="2">In the central section; belongs to the 3-hydroxyacyl-CoA dehydrogenase family.</text>
</comment>